<accession>A0AAQ4DDN7</accession>
<evidence type="ECO:0008006" key="4">
    <source>
        <dbReference type="Google" id="ProtNLM"/>
    </source>
</evidence>
<evidence type="ECO:0000313" key="3">
    <source>
        <dbReference type="Proteomes" id="UP001321473"/>
    </source>
</evidence>
<keyword evidence="1" id="KW-0732">Signal</keyword>
<proteinExistence type="predicted"/>
<reference evidence="2 3" key="1">
    <citation type="journal article" date="2023" name="Arcadia Sci">
        <title>De novo assembly of a long-read Amblyomma americanum tick genome.</title>
        <authorList>
            <person name="Chou S."/>
            <person name="Poskanzer K.E."/>
            <person name="Rollins M."/>
            <person name="Thuy-Boun P.S."/>
        </authorList>
    </citation>
    <scope>NUCLEOTIDE SEQUENCE [LARGE SCALE GENOMIC DNA]</scope>
    <source>
        <strain evidence="2">F_SG_1</strain>
        <tissue evidence="2">Salivary glands</tissue>
    </source>
</reference>
<name>A0AAQ4DDN7_AMBAM</name>
<dbReference type="AlphaFoldDB" id="A0AAQ4DDN7"/>
<organism evidence="2 3">
    <name type="scientific">Amblyomma americanum</name>
    <name type="common">Lone star tick</name>
    <dbReference type="NCBI Taxonomy" id="6943"/>
    <lineage>
        <taxon>Eukaryota</taxon>
        <taxon>Metazoa</taxon>
        <taxon>Ecdysozoa</taxon>
        <taxon>Arthropoda</taxon>
        <taxon>Chelicerata</taxon>
        <taxon>Arachnida</taxon>
        <taxon>Acari</taxon>
        <taxon>Parasitiformes</taxon>
        <taxon>Ixodida</taxon>
        <taxon>Ixodoidea</taxon>
        <taxon>Ixodidae</taxon>
        <taxon>Amblyomminae</taxon>
        <taxon>Amblyomma</taxon>
    </lineage>
</organism>
<feature type="chain" id="PRO_5042941617" description="Secreted protein" evidence="1">
    <location>
        <begin position="25"/>
        <end position="117"/>
    </location>
</feature>
<sequence length="117" mass="12506">MNTNAVVFMMVLLLLCAGPAPAAGRCPSNEGVGSDCVFSNCTQEECAAQGLECCPKPCGGRWCIEEKAYIKTVLVFQRNGDNLGLTWGSDSLEEDISLPPVAHFFYAVCSSQGISHQ</sequence>
<feature type="signal peptide" evidence="1">
    <location>
        <begin position="1"/>
        <end position="24"/>
    </location>
</feature>
<dbReference type="EMBL" id="JARKHS020032182">
    <property type="protein sequence ID" value="KAK8760577.1"/>
    <property type="molecule type" value="Genomic_DNA"/>
</dbReference>
<gene>
    <name evidence="2" type="ORF">V5799_028155</name>
</gene>
<dbReference type="Proteomes" id="UP001321473">
    <property type="component" value="Unassembled WGS sequence"/>
</dbReference>
<evidence type="ECO:0000313" key="2">
    <source>
        <dbReference type="EMBL" id="KAK8760577.1"/>
    </source>
</evidence>
<keyword evidence="3" id="KW-1185">Reference proteome</keyword>
<evidence type="ECO:0000256" key="1">
    <source>
        <dbReference type="SAM" id="SignalP"/>
    </source>
</evidence>
<protein>
    <recommendedName>
        <fullName evidence="4">Secreted protein</fullName>
    </recommendedName>
</protein>
<comment type="caution">
    <text evidence="2">The sequence shown here is derived from an EMBL/GenBank/DDBJ whole genome shotgun (WGS) entry which is preliminary data.</text>
</comment>